<dbReference type="GO" id="GO:0016491">
    <property type="term" value="F:oxidoreductase activity"/>
    <property type="evidence" value="ECO:0007669"/>
    <property type="project" value="UniProtKB-KW"/>
</dbReference>
<accession>A0A8S4P0Q5</accession>
<evidence type="ECO:0000313" key="3">
    <source>
        <dbReference type="EMBL" id="CAH1786514.1"/>
    </source>
</evidence>
<comment type="caution">
    <text evidence="3">The sequence shown here is derived from an EMBL/GenBank/DDBJ whole genome shotgun (WGS) entry which is preliminary data.</text>
</comment>
<keyword evidence="2" id="KW-0560">Oxidoreductase</keyword>
<keyword evidence="4" id="KW-1185">Reference proteome</keyword>
<dbReference type="AlphaFoldDB" id="A0A8S4P0Q5"/>
<proteinExistence type="inferred from homology"/>
<dbReference type="PANTHER" id="PTHR24320">
    <property type="entry name" value="RETINOL DEHYDROGENASE"/>
    <property type="match status" value="1"/>
</dbReference>
<dbReference type="Pfam" id="PF00106">
    <property type="entry name" value="adh_short"/>
    <property type="match status" value="1"/>
</dbReference>
<dbReference type="EMBL" id="CAIIXF020000006">
    <property type="protein sequence ID" value="CAH1786514.1"/>
    <property type="molecule type" value="Genomic_DNA"/>
</dbReference>
<evidence type="ECO:0000256" key="2">
    <source>
        <dbReference type="ARBA" id="ARBA00023002"/>
    </source>
</evidence>
<reference evidence="3" key="1">
    <citation type="submission" date="2022-03" db="EMBL/GenBank/DDBJ databases">
        <authorList>
            <person name="Martin C."/>
        </authorList>
    </citation>
    <scope>NUCLEOTIDE SEQUENCE</scope>
</reference>
<dbReference type="SUPFAM" id="SSF51735">
    <property type="entry name" value="NAD(P)-binding Rossmann-fold domains"/>
    <property type="match status" value="1"/>
</dbReference>
<evidence type="ECO:0000256" key="1">
    <source>
        <dbReference type="ARBA" id="ARBA00006484"/>
    </source>
</evidence>
<gene>
    <name evidence="3" type="ORF">OFUS_LOCUS12400</name>
</gene>
<dbReference type="Gene3D" id="3.40.50.720">
    <property type="entry name" value="NAD(P)-binding Rossmann-like Domain"/>
    <property type="match status" value="1"/>
</dbReference>
<comment type="similarity">
    <text evidence="1">Belongs to the short-chain dehydrogenases/reductases (SDR) family.</text>
</comment>
<dbReference type="PRINTS" id="PR00081">
    <property type="entry name" value="GDHRDH"/>
</dbReference>
<protein>
    <submittedName>
        <fullName evidence="3">Uncharacterized protein</fullName>
    </submittedName>
</protein>
<organism evidence="3 4">
    <name type="scientific">Owenia fusiformis</name>
    <name type="common">Polychaete worm</name>
    <dbReference type="NCBI Taxonomy" id="6347"/>
    <lineage>
        <taxon>Eukaryota</taxon>
        <taxon>Metazoa</taxon>
        <taxon>Spiralia</taxon>
        <taxon>Lophotrochozoa</taxon>
        <taxon>Annelida</taxon>
        <taxon>Polychaeta</taxon>
        <taxon>Sedentaria</taxon>
        <taxon>Canalipalpata</taxon>
        <taxon>Sabellida</taxon>
        <taxon>Oweniida</taxon>
        <taxon>Oweniidae</taxon>
        <taxon>Owenia</taxon>
    </lineage>
</organism>
<dbReference type="Proteomes" id="UP000749559">
    <property type="component" value="Unassembled WGS sequence"/>
</dbReference>
<sequence length="331" mass="37372">MGGRVSYEKVTLPSDCVVIVTGASAGIGYETAKNLAMMGAKVIMACRNEEKTSKAIGEMRQDLAKLRQGNTTGLQLPGELQLHYMHLDLASLKSTKRFIEEFKATGWPLHLLVCNAGLALNTMELTEDNHETVFQVNYLGHYLMVEQFLPIMQRSGDDCRILLVSSMGHYSCTFVKGDLEGKNKTKDTSFKLYANSKCYQVMHMYSLYSRLQRRSTQNIGVFSLHPGYVDTEIFKNISKVYQMIHNVSRKLGLAINREKGAFTTLYCAVNPDLKGKSGYYDNCKLKTPSDISRNKEYQEILDNYTRECLKDYLQKDGDVAGPVDSYYADRS</sequence>
<dbReference type="PANTHER" id="PTHR24320:SF152">
    <property type="entry name" value="SHORT-CHAIN DEHYDROGENASE_REDUCTASE FAMILY PROTEIN"/>
    <property type="match status" value="1"/>
</dbReference>
<evidence type="ECO:0000313" key="4">
    <source>
        <dbReference type="Proteomes" id="UP000749559"/>
    </source>
</evidence>
<dbReference type="OrthoDB" id="191139at2759"/>
<dbReference type="InterPro" id="IPR002347">
    <property type="entry name" value="SDR_fam"/>
</dbReference>
<dbReference type="InterPro" id="IPR036291">
    <property type="entry name" value="NAD(P)-bd_dom_sf"/>
</dbReference>
<name>A0A8S4P0Q5_OWEFU</name>